<proteinExistence type="inferred from homology"/>
<dbReference type="PIRSF" id="PIRSF000428">
    <property type="entry name" value="P_Ac_trans"/>
    <property type="match status" value="1"/>
</dbReference>
<evidence type="ECO:0000259" key="5">
    <source>
        <dbReference type="Pfam" id="PF01515"/>
    </source>
</evidence>
<evidence type="ECO:0000256" key="4">
    <source>
        <dbReference type="SAM" id="Phobius"/>
    </source>
</evidence>
<sequence length="298" mass="31101">MSFARLEAQLKGGLPQTIAVAGAEGDELFQALERVEKKGLARFVLVGESETATALAERYGIDPVAVISAGNEEEIAARSVAAVKEGKAALLMKGTLSTPTLLHAVVTEKSLFPKGQLLSHALVVESPEGRMLGITDGGMNIRPDIEAKQTILNSAVELFHRLGVANPKVAVLAANEKVNSKMPETLDAAQLKERYQTGAISGCIVDGPMALDLAVVPRAAVLKGYQGAIKGDADILLTHDIAAGNHLGKSLLYLGGFHGGGIILGASYPIVLLSRSDTVREKFLSMILALSCGKGTGA</sequence>
<keyword evidence="2 6" id="KW-0808">Transferase</keyword>
<dbReference type="EC" id="2.3.1.19" evidence="6"/>
<dbReference type="Gene3D" id="3.40.718.10">
    <property type="entry name" value="Isopropylmalate Dehydrogenase"/>
    <property type="match status" value="1"/>
</dbReference>
<dbReference type="eggNOG" id="COG0280">
    <property type="taxonomic scope" value="Bacteria"/>
</dbReference>
<dbReference type="RefSeq" id="WP_013255906.1">
    <property type="nucleotide sequence ID" value="NC_014364.1"/>
</dbReference>
<reference evidence="6 7" key="1">
    <citation type="journal article" date="2010" name="Stand. Genomic Sci.">
        <title>Complete genome sequence of Spirochaeta smaragdinae type strain (SEBR 4228).</title>
        <authorList>
            <person name="Mavromatis K."/>
            <person name="Yasawong M."/>
            <person name="Chertkov O."/>
            <person name="Lapidus A."/>
            <person name="Lucas S."/>
            <person name="Nolan M."/>
            <person name="Del Rio T.G."/>
            <person name="Tice H."/>
            <person name="Cheng J.F."/>
            <person name="Pitluck S."/>
            <person name="Liolios K."/>
            <person name="Ivanova N."/>
            <person name="Tapia R."/>
            <person name="Han C."/>
            <person name="Bruce D."/>
            <person name="Goodwin L."/>
            <person name="Pati A."/>
            <person name="Chen A."/>
            <person name="Palaniappan K."/>
            <person name="Land M."/>
            <person name="Hauser L."/>
            <person name="Chang Y.J."/>
            <person name="Jeffries C.D."/>
            <person name="Detter J.C."/>
            <person name="Rohde M."/>
            <person name="Brambilla E."/>
            <person name="Spring S."/>
            <person name="Goker M."/>
            <person name="Sikorski J."/>
            <person name="Woyke T."/>
            <person name="Bristow J."/>
            <person name="Eisen J.A."/>
            <person name="Markowitz V."/>
            <person name="Hugenholtz P."/>
            <person name="Klenk H.P."/>
            <person name="Kyrpides N.C."/>
        </authorList>
    </citation>
    <scope>NUCLEOTIDE SEQUENCE [LARGE SCALE GENOMIC DNA]</scope>
    <source>
        <strain evidence="7">DSM 11293 / JCM 15392 / SEBR 4228</strain>
    </source>
</reference>
<dbReference type="PANTHER" id="PTHR43356:SF2">
    <property type="entry name" value="PHOSPHATE ACETYLTRANSFERASE"/>
    <property type="match status" value="1"/>
</dbReference>
<keyword evidence="4" id="KW-0812">Transmembrane</keyword>
<dbReference type="KEGG" id="ssm:Spirs_3353"/>
<gene>
    <name evidence="6" type="ordered locus">Spirs_3353</name>
</gene>
<keyword evidence="4" id="KW-0472">Membrane</keyword>
<keyword evidence="4" id="KW-1133">Transmembrane helix</keyword>
<evidence type="ECO:0000256" key="1">
    <source>
        <dbReference type="ARBA" id="ARBA00005656"/>
    </source>
</evidence>
<evidence type="ECO:0000256" key="3">
    <source>
        <dbReference type="ARBA" id="ARBA00023315"/>
    </source>
</evidence>
<dbReference type="STRING" id="573413.Spirs_3353"/>
<protein>
    <submittedName>
        <fullName evidence="6">Phosphate butyryltransferase</fullName>
        <ecNumber evidence="6">2.3.1.19</ecNumber>
    </submittedName>
</protein>
<dbReference type="SUPFAM" id="SSF53659">
    <property type="entry name" value="Isocitrate/Isopropylmalate dehydrogenase-like"/>
    <property type="match status" value="1"/>
</dbReference>
<keyword evidence="7" id="KW-1185">Reference proteome</keyword>
<dbReference type="InterPro" id="IPR050500">
    <property type="entry name" value="Phos_Acetyltrans/Butyryltrans"/>
</dbReference>
<evidence type="ECO:0000313" key="7">
    <source>
        <dbReference type="Proteomes" id="UP000002318"/>
    </source>
</evidence>
<name>E1RAS9_SEDSS</name>
<feature type="transmembrane region" description="Helical" evidence="4">
    <location>
        <begin position="251"/>
        <end position="273"/>
    </location>
</feature>
<dbReference type="InterPro" id="IPR002505">
    <property type="entry name" value="PTA_PTB"/>
</dbReference>
<organism evidence="6 7">
    <name type="scientific">Sediminispirochaeta smaragdinae (strain DSM 11293 / JCM 15392 / SEBR 4228)</name>
    <name type="common">Spirochaeta smaragdinae</name>
    <dbReference type="NCBI Taxonomy" id="573413"/>
    <lineage>
        <taxon>Bacteria</taxon>
        <taxon>Pseudomonadati</taxon>
        <taxon>Spirochaetota</taxon>
        <taxon>Spirochaetia</taxon>
        <taxon>Spirochaetales</taxon>
        <taxon>Spirochaetaceae</taxon>
        <taxon>Sediminispirochaeta</taxon>
    </lineage>
</organism>
<accession>E1RAS9</accession>
<comment type="similarity">
    <text evidence="1">Belongs to the phosphate acetyltransferase and butyryltransferase family.</text>
</comment>
<keyword evidence="3 6" id="KW-0012">Acyltransferase</keyword>
<evidence type="ECO:0000313" key="6">
    <source>
        <dbReference type="EMBL" id="ADK82447.1"/>
    </source>
</evidence>
<dbReference type="PANTHER" id="PTHR43356">
    <property type="entry name" value="PHOSPHATE ACETYLTRANSFERASE"/>
    <property type="match status" value="1"/>
</dbReference>
<dbReference type="GO" id="GO:0050182">
    <property type="term" value="F:phosphate butyryltransferase activity"/>
    <property type="evidence" value="ECO:0007669"/>
    <property type="project" value="UniProtKB-EC"/>
</dbReference>
<dbReference type="AlphaFoldDB" id="E1RAS9"/>
<dbReference type="HOGENOM" id="CLU_056531_1_0_12"/>
<dbReference type="EMBL" id="CP002116">
    <property type="protein sequence ID" value="ADK82447.1"/>
    <property type="molecule type" value="Genomic_DNA"/>
</dbReference>
<dbReference type="Proteomes" id="UP000002318">
    <property type="component" value="Chromosome"/>
</dbReference>
<evidence type="ECO:0000256" key="2">
    <source>
        <dbReference type="ARBA" id="ARBA00022679"/>
    </source>
</evidence>
<dbReference type="InterPro" id="IPR012147">
    <property type="entry name" value="P_Ac_Bu_trans"/>
</dbReference>
<dbReference type="OrthoDB" id="9774179at2"/>
<feature type="domain" description="Phosphate acetyl/butaryl transferase" evidence="5">
    <location>
        <begin position="79"/>
        <end position="289"/>
    </location>
</feature>
<dbReference type="Pfam" id="PF01515">
    <property type="entry name" value="PTA_PTB"/>
    <property type="match status" value="1"/>
</dbReference>